<dbReference type="InterPro" id="IPR004104">
    <property type="entry name" value="Gfo/Idh/MocA-like_OxRdtase_C"/>
</dbReference>
<name>A0ABR7SB23_9ACTN</name>
<dbReference type="PANTHER" id="PTHR43708">
    <property type="entry name" value="CONSERVED EXPRESSED OXIDOREDUCTASE (EUROFUNG)"/>
    <property type="match status" value="1"/>
</dbReference>
<feature type="domain" description="Gfo/Idh/MocA-like oxidoreductase C-terminal" evidence="3">
    <location>
        <begin position="139"/>
        <end position="375"/>
    </location>
</feature>
<dbReference type="InterPro" id="IPR036291">
    <property type="entry name" value="NAD(P)-bd_dom_sf"/>
</dbReference>
<dbReference type="Pfam" id="PF02894">
    <property type="entry name" value="GFO_IDH_MocA_C"/>
    <property type="match status" value="1"/>
</dbReference>
<sequence>MTAPSPDLRLGVLGFGLRGSIARLAHRPGHGSRVVAVADHAAEIRTEAAAAFPGARISGDPKEVIGGPDVDAVLVLTPDHTHAGLACAALRAGRPVFVEKPLDITVERCDEVLRTAYETGTRLYVGHNMRHMPVVRLMREIIARGEIGAVKTVWVRHFVGYGGDWYFKDWHAERRYTTGLLLQKAAHDFDVLHWLAGGFARQVQALGDLMVYGDLPDRRAAGEPKHADWYTEDGHWPPGTQRGLNPVIDVEDVSLVNMRLDNGVLAAYQQCHFTPDYWRNYTVIGDAGRLENFGDGPGSVVKVWNTRRSHYRAEPDTTYPVPDAEDDAGHGGADPLLVEEFVRFARAGGRTDTSPVAARMAVAAGVRATESLRAGGDARTVPGLDAELIAYFERGQTR</sequence>
<dbReference type="EMBL" id="JACTVJ010000005">
    <property type="protein sequence ID" value="MBC9712680.1"/>
    <property type="molecule type" value="Genomic_DNA"/>
</dbReference>
<dbReference type="Proteomes" id="UP000642284">
    <property type="component" value="Unassembled WGS sequence"/>
</dbReference>
<protein>
    <submittedName>
        <fullName evidence="4">Gfo/Idh/MocA family oxidoreductase</fullName>
    </submittedName>
</protein>
<evidence type="ECO:0000259" key="3">
    <source>
        <dbReference type="Pfam" id="PF02894"/>
    </source>
</evidence>
<organism evidence="4 5">
    <name type="scientific">Streptomyces polyasparticus</name>
    <dbReference type="NCBI Taxonomy" id="2767826"/>
    <lineage>
        <taxon>Bacteria</taxon>
        <taxon>Bacillati</taxon>
        <taxon>Actinomycetota</taxon>
        <taxon>Actinomycetes</taxon>
        <taxon>Kitasatosporales</taxon>
        <taxon>Streptomycetaceae</taxon>
        <taxon>Streptomyces</taxon>
    </lineage>
</organism>
<dbReference type="Gene3D" id="3.30.360.10">
    <property type="entry name" value="Dihydrodipicolinate Reductase, domain 2"/>
    <property type="match status" value="1"/>
</dbReference>
<dbReference type="SUPFAM" id="SSF55347">
    <property type="entry name" value="Glyceraldehyde-3-phosphate dehydrogenase-like, C-terminal domain"/>
    <property type="match status" value="1"/>
</dbReference>
<evidence type="ECO:0000313" key="4">
    <source>
        <dbReference type="EMBL" id="MBC9712680.1"/>
    </source>
</evidence>
<proteinExistence type="inferred from homology"/>
<reference evidence="4 5" key="1">
    <citation type="submission" date="2020-08" db="EMBL/GenBank/DDBJ databases">
        <title>Genemic of Streptomyces polyaspartic.</title>
        <authorList>
            <person name="Liu W."/>
        </authorList>
    </citation>
    <scope>NUCLEOTIDE SEQUENCE [LARGE SCALE GENOMIC DNA]</scope>
    <source>
        <strain evidence="4 5">TRM66268-LWL</strain>
    </source>
</reference>
<dbReference type="InterPro" id="IPR000683">
    <property type="entry name" value="Gfo/Idh/MocA-like_OxRdtase_N"/>
</dbReference>
<feature type="domain" description="Gfo/Idh/MocA-like oxidoreductase N-terminal" evidence="2">
    <location>
        <begin position="9"/>
        <end position="127"/>
    </location>
</feature>
<accession>A0ABR7SB23</accession>
<dbReference type="RefSeq" id="WP_187813181.1">
    <property type="nucleotide sequence ID" value="NZ_JACTVJ010000005.1"/>
</dbReference>
<dbReference type="PANTHER" id="PTHR43708:SF8">
    <property type="entry name" value="OXIDOREDUCTASE"/>
    <property type="match status" value="1"/>
</dbReference>
<gene>
    <name evidence="4" type="ORF">H9Y04_08840</name>
</gene>
<comment type="caution">
    <text evidence="4">The sequence shown here is derived from an EMBL/GenBank/DDBJ whole genome shotgun (WGS) entry which is preliminary data.</text>
</comment>
<dbReference type="Gene3D" id="3.40.50.720">
    <property type="entry name" value="NAD(P)-binding Rossmann-like Domain"/>
    <property type="match status" value="1"/>
</dbReference>
<dbReference type="InterPro" id="IPR051317">
    <property type="entry name" value="Gfo/Idh/MocA_oxidoreduct"/>
</dbReference>
<evidence type="ECO:0000259" key="2">
    <source>
        <dbReference type="Pfam" id="PF01408"/>
    </source>
</evidence>
<evidence type="ECO:0000256" key="1">
    <source>
        <dbReference type="ARBA" id="ARBA00010928"/>
    </source>
</evidence>
<keyword evidence="5" id="KW-1185">Reference proteome</keyword>
<dbReference type="Pfam" id="PF01408">
    <property type="entry name" value="GFO_IDH_MocA"/>
    <property type="match status" value="1"/>
</dbReference>
<comment type="similarity">
    <text evidence="1">Belongs to the Gfo/Idh/MocA family.</text>
</comment>
<evidence type="ECO:0000313" key="5">
    <source>
        <dbReference type="Proteomes" id="UP000642284"/>
    </source>
</evidence>
<dbReference type="SUPFAM" id="SSF51735">
    <property type="entry name" value="NAD(P)-binding Rossmann-fold domains"/>
    <property type="match status" value="1"/>
</dbReference>